<dbReference type="InterPro" id="IPR009057">
    <property type="entry name" value="Homeodomain-like_sf"/>
</dbReference>
<dbReference type="PRINTS" id="PR00031">
    <property type="entry name" value="HTHREPRESSR"/>
</dbReference>
<dbReference type="GeneID" id="102686070"/>
<dbReference type="GO" id="GO:0005634">
    <property type="term" value="C:nucleus"/>
    <property type="evidence" value="ECO:0007669"/>
    <property type="project" value="UniProtKB-SubCell"/>
</dbReference>
<name>W5NI36_LEPOC</name>
<dbReference type="AlphaFoldDB" id="W5NI36"/>
<evidence type="ECO:0000256" key="7">
    <source>
        <dbReference type="PROSITE-ProRule" id="PRU00108"/>
    </source>
</evidence>
<dbReference type="PROSITE" id="PS00027">
    <property type="entry name" value="HOMEOBOX_1"/>
    <property type="match status" value="1"/>
</dbReference>
<dbReference type="Pfam" id="PF00046">
    <property type="entry name" value="Homeodomain"/>
    <property type="match status" value="1"/>
</dbReference>
<evidence type="ECO:0000256" key="4">
    <source>
        <dbReference type="ARBA" id="ARBA00038504"/>
    </source>
</evidence>
<dbReference type="GO" id="GO:0006357">
    <property type="term" value="P:regulation of transcription by RNA polymerase II"/>
    <property type="evidence" value="ECO:0000318"/>
    <property type="project" value="GO_Central"/>
</dbReference>
<dbReference type="InterPro" id="IPR000047">
    <property type="entry name" value="HTH_motif"/>
</dbReference>
<dbReference type="Proteomes" id="UP000018468">
    <property type="component" value="Linkage group LG8"/>
</dbReference>
<dbReference type="OMA" id="CKHANIN"/>
<dbReference type="SUPFAM" id="SSF46689">
    <property type="entry name" value="Homeodomain-like"/>
    <property type="match status" value="1"/>
</dbReference>
<dbReference type="InterPro" id="IPR051662">
    <property type="entry name" value="H2.0_Homeobox_NeuralPatt"/>
</dbReference>
<evidence type="ECO:0000256" key="6">
    <source>
        <dbReference type="ARBA" id="ARBA00082385"/>
    </source>
</evidence>
<feature type="DNA-binding region" description="Homeobox" evidence="7">
    <location>
        <begin position="155"/>
        <end position="214"/>
    </location>
</feature>
<dbReference type="GO" id="GO:0003677">
    <property type="term" value="F:DNA binding"/>
    <property type="evidence" value="ECO:0007669"/>
    <property type="project" value="UniProtKB-UniRule"/>
</dbReference>
<protein>
    <recommendedName>
        <fullName evidence="5">Homeobox protein DBX2</fullName>
    </recommendedName>
    <alternativeName>
        <fullName evidence="6">Developing brain homeobox protein 2</fullName>
    </alternativeName>
</protein>
<dbReference type="GeneTree" id="ENSGT00950000183093"/>
<organism evidence="10 11">
    <name type="scientific">Lepisosteus oculatus</name>
    <name type="common">Spotted gar</name>
    <dbReference type="NCBI Taxonomy" id="7918"/>
    <lineage>
        <taxon>Eukaryota</taxon>
        <taxon>Metazoa</taxon>
        <taxon>Chordata</taxon>
        <taxon>Craniata</taxon>
        <taxon>Vertebrata</taxon>
        <taxon>Euteleostomi</taxon>
        <taxon>Actinopterygii</taxon>
        <taxon>Neopterygii</taxon>
        <taxon>Holostei</taxon>
        <taxon>Semionotiformes</taxon>
        <taxon>Lepisosteidae</taxon>
        <taxon>Lepisosteus</taxon>
    </lineage>
</organism>
<dbReference type="HOGENOM" id="CLU_053401_2_0_1"/>
<dbReference type="Ensembl" id="ENSLOCT00000020329.1">
    <property type="protein sequence ID" value="ENSLOCP00000020295.1"/>
    <property type="gene ID" value="ENSLOCG00000016431.1"/>
</dbReference>
<evidence type="ECO:0000256" key="2">
    <source>
        <dbReference type="ARBA" id="ARBA00023155"/>
    </source>
</evidence>
<dbReference type="CDD" id="cd00086">
    <property type="entry name" value="homeodomain"/>
    <property type="match status" value="1"/>
</dbReference>
<keyword evidence="3 7" id="KW-0539">Nucleus</keyword>
<dbReference type="InParanoid" id="W5NI36"/>
<sequence>MIPNQNLIWEMAGSPVLLNAPKTSGFGNSGKSFLIDNLLRAGASQTVPRVPASPTPVKLCPNVEQSSPTGGPYSTRWVSQLVNPEDRSCVQSLNRDCILQPQTALVTSFLPRGPQFLLACCGGSFPPSTSPTAFSKGASSMTLWSHGTNTKSRRGILRRAVFSEEQRKELEMTFERQKYISKTDRNKLASQLGLKESQVKIWFQNRRMKWRNSKEKETFCLKSTGEEQSVRNDLFREELQVETVCSRVKEMDKVKKKMSHSNKIRSSAFQSVPICKHANINTQLLHKANFIQSST</sequence>
<reference evidence="10" key="3">
    <citation type="submission" date="2025-09" db="UniProtKB">
        <authorList>
            <consortium name="Ensembl"/>
        </authorList>
    </citation>
    <scope>IDENTIFICATION</scope>
</reference>
<evidence type="ECO:0000256" key="1">
    <source>
        <dbReference type="ARBA" id="ARBA00023125"/>
    </source>
</evidence>
<accession>W5NI36</accession>
<keyword evidence="1 7" id="KW-0238">DNA-binding</keyword>
<dbReference type="SMART" id="SM00389">
    <property type="entry name" value="HOX"/>
    <property type="match status" value="1"/>
</dbReference>
<evidence type="ECO:0000259" key="9">
    <source>
        <dbReference type="PROSITE" id="PS50071"/>
    </source>
</evidence>
<evidence type="ECO:0000313" key="11">
    <source>
        <dbReference type="Proteomes" id="UP000018468"/>
    </source>
</evidence>
<dbReference type="EMBL" id="AHAT01036293">
    <property type="status" value="NOT_ANNOTATED_CDS"/>
    <property type="molecule type" value="Genomic_DNA"/>
</dbReference>
<evidence type="ECO:0000256" key="3">
    <source>
        <dbReference type="ARBA" id="ARBA00023242"/>
    </source>
</evidence>
<evidence type="ECO:0000256" key="5">
    <source>
        <dbReference type="ARBA" id="ARBA00072002"/>
    </source>
</evidence>
<dbReference type="OrthoDB" id="6159439at2759"/>
<feature type="domain" description="Homeobox" evidence="9">
    <location>
        <begin position="153"/>
        <end position="213"/>
    </location>
</feature>
<dbReference type="PANTHER" id="PTHR24331">
    <property type="entry name" value="DBX"/>
    <property type="match status" value="1"/>
</dbReference>
<dbReference type="Gene3D" id="1.10.10.60">
    <property type="entry name" value="Homeodomain-like"/>
    <property type="match status" value="1"/>
</dbReference>
<comment type="similarity">
    <text evidence="4">Belongs to the H2.0 homeobox family.</text>
</comment>
<proteinExistence type="inferred from homology"/>
<dbReference type="FunFam" id="1.10.10.60:FF:000187">
    <property type="entry name" value="homeobox protein DBX2"/>
    <property type="match status" value="1"/>
</dbReference>
<evidence type="ECO:0000313" key="10">
    <source>
        <dbReference type="Ensembl" id="ENSLOCP00000020295.1"/>
    </source>
</evidence>
<keyword evidence="2 7" id="KW-0371">Homeobox</keyword>
<dbReference type="eggNOG" id="KOG0488">
    <property type="taxonomic scope" value="Eukaryota"/>
</dbReference>
<dbReference type="PANTHER" id="PTHR24331:SF4">
    <property type="entry name" value="HOMEOBOX PROTEIN DBX2"/>
    <property type="match status" value="1"/>
</dbReference>
<dbReference type="PRINTS" id="PR00024">
    <property type="entry name" value="HOMEOBOX"/>
</dbReference>
<dbReference type="InterPro" id="IPR020479">
    <property type="entry name" value="HD_metazoa"/>
</dbReference>
<dbReference type="InterPro" id="IPR001356">
    <property type="entry name" value="HD"/>
</dbReference>
<evidence type="ECO:0000256" key="8">
    <source>
        <dbReference type="RuleBase" id="RU000682"/>
    </source>
</evidence>
<reference evidence="11" key="1">
    <citation type="submission" date="2011-12" db="EMBL/GenBank/DDBJ databases">
        <title>The Draft Genome of Lepisosteus oculatus.</title>
        <authorList>
            <consortium name="The Broad Institute Genome Assembly &amp; Analysis Group"/>
            <consortium name="Computational R&amp;D Group"/>
            <consortium name="and Sequencing Platform"/>
            <person name="Di Palma F."/>
            <person name="Alfoldi J."/>
            <person name="Johnson J."/>
            <person name="Berlin A."/>
            <person name="Gnerre S."/>
            <person name="Jaffe D."/>
            <person name="MacCallum I."/>
            <person name="Young S."/>
            <person name="Walker B.J."/>
            <person name="Lander E.S."/>
            <person name="Lindblad-Toh K."/>
        </authorList>
    </citation>
    <scope>NUCLEOTIDE SEQUENCE [LARGE SCALE GENOMIC DNA]</scope>
</reference>
<dbReference type="InterPro" id="IPR017970">
    <property type="entry name" value="Homeobox_CS"/>
</dbReference>
<dbReference type="PROSITE" id="PS50071">
    <property type="entry name" value="HOMEOBOX_2"/>
    <property type="match status" value="1"/>
</dbReference>
<dbReference type="RefSeq" id="XP_015208420.1">
    <property type="nucleotide sequence ID" value="XM_015352934.2"/>
</dbReference>
<dbReference type="Bgee" id="ENSLOCG00000016431">
    <property type="expression patterns" value="Expressed in bone element and 2 other cell types or tissues"/>
</dbReference>
<reference evidence="10" key="2">
    <citation type="submission" date="2025-08" db="UniProtKB">
        <authorList>
            <consortium name="Ensembl"/>
        </authorList>
    </citation>
    <scope>IDENTIFICATION</scope>
</reference>
<comment type="subcellular location">
    <subcellularLocation>
        <location evidence="7 8">Nucleus</location>
    </subcellularLocation>
</comment>
<dbReference type="CTD" id="440097"/>
<dbReference type="GO" id="GO:0000981">
    <property type="term" value="F:DNA-binding transcription factor activity, RNA polymerase II-specific"/>
    <property type="evidence" value="ECO:0007669"/>
    <property type="project" value="InterPro"/>
</dbReference>
<keyword evidence="11" id="KW-1185">Reference proteome</keyword>